<dbReference type="GO" id="GO:0004386">
    <property type="term" value="F:helicase activity"/>
    <property type="evidence" value="ECO:0007669"/>
    <property type="project" value="UniProtKB-KW"/>
</dbReference>
<dbReference type="RefSeq" id="WP_136012351.1">
    <property type="nucleotide sequence ID" value="NZ_SRYE01000002.1"/>
</dbReference>
<dbReference type="Proteomes" id="UP000310263">
    <property type="component" value="Unassembled WGS sequence"/>
</dbReference>
<sequence>MALYNYLDHDGQVLGTAAMGLIRQAAQEKEPCVLLVPSSTIALRVRKELADLGLAFNIDVQTPLAWAQGLWARVGDGRKPATLGDARLAAWKVLGLEASRGYVALVANLAQRASGLLRKHDYQDDLLSEQQKEAVAKAQEATSLLESQQLITRSDLYAAIPAALGEDSTEPTYCMVATGFSNIDPLTAGLLGQLASVRDLHYACSAPDNPAGSAALSSAGLVSRSANQAGAQVGALQEVPSRVALDLRTPELAQLVRNAFGEEGARIDPQGSVVLLEAAGPEAEAELMARALVEVADEGADHILAITQDVEHLWDLLSSKLAARGLGVRASWVASAAQNKAVNIFLGFCIQVSQLLALKDHWQWAQKKESSSVDEEAARLLEESAEADRRWWPPRDVVDFLLSSFSGVDQTEAYKADQVWRGLRTLAPAQVLEDLHALAAHNLPLKAALEALGENNWVQAAAVMQANAKNAKQPEVFSALGLVAQAAYELEIADIVPDDPQTHAALILSLLEVKNLPCSFERGVFEGDVRCRVEMINPAAAEAWAPQSVGTVLWSGQTSAENPVSSPRGALPELLALLGMPEGVAPDEVVRSQAFTIWAIPTHRLLIERSLRDTEATPTHPSPALSELLSLYKEKPTSVKRGEDLVAANLSLNGFEPEPSLVEESSGPELLKGETLELALKKRGQQTDVPVLSPTALEHYMACPRRWFFEYGLPTNTLDAEFSPLEKGNLVHKTLERTVRSAVQEGIKDEQSMIETLKHCFAEAVTEGMLGESDNTMPIPHSYAEEQDLAFTETNLEKLVTDNWLFFDGFTPQAFEYRFGFEDQVITYGGTRFRGYIDRIDVDAEGHALVIDYKSSSAAGNYLLPSRKQDAPPIALEEWQPRYIQAFLYASVLKQLFPELTAVGGLYLMTGSNPGQEGMADMALVRSSLHPMYEGSYARMNPRTLSATFDEVLGRAEECAAQAINGMFAGDVYAKPVDSNACKNCPVLGCDKRK</sequence>
<dbReference type="AlphaFoldDB" id="A0A4S2F5S8"/>
<reference evidence="5 6" key="1">
    <citation type="submission" date="2019-04" db="EMBL/GenBank/DDBJ databases">
        <title>Microbes associate with the intestines of laboratory mice.</title>
        <authorList>
            <person name="Navarre W."/>
            <person name="Wong E."/>
            <person name="Huang K."/>
            <person name="Tropini C."/>
            <person name="Ng K."/>
            <person name="Yu B."/>
        </authorList>
    </citation>
    <scope>NUCLEOTIDE SEQUENCE [LARGE SCALE GENOMIC DNA]</scope>
    <source>
        <strain evidence="5 6">NM07_P-09</strain>
    </source>
</reference>
<keyword evidence="2" id="KW-0378">Hydrolase</keyword>
<evidence type="ECO:0000313" key="5">
    <source>
        <dbReference type="EMBL" id="TGY62621.1"/>
    </source>
</evidence>
<evidence type="ECO:0000256" key="1">
    <source>
        <dbReference type="ARBA" id="ARBA00022763"/>
    </source>
</evidence>
<comment type="caution">
    <text evidence="5">The sequence shown here is derived from an EMBL/GenBank/DDBJ whole genome shotgun (WGS) entry which is preliminary data.</text>
</comment>
<keyword evidence="3" id="KW-0234">DNA repair</keyword>
<dbReference type="InterPro" id="IPR011604">
    <property type="entry name" value="PDDEXK-like_dom_sf"/>
</dbReference>
<dbReference type="Gene3D" id="3.90.320.10">
    <property type="match status" value="1"/>
</dbReference>
<dbReference type="Pfam" id="PF12705">
    <property type="entry name" value="PDDEXK_1"/>
    <property type="match status" value="1"/>
</dbReference>
<gene>
    <name evidence="5" type="ORF">E5334_04220</name>
</gene>
<keyword evidence="2" id="KW-0547">Nucleotide-binding</keyword>
<dbReference type="GO" id="GO:0006281">
    <property type="term" value="P:DNA repair"/>
    <property type="evidence" value="ECO:0007669"/>
    <property type="project" value="UniProtKB-KW"/>
</dbReference>
<accession>A0A4S2F5S8</accession>
<protein>
    <submittedName>
        <fullName evidence="5">PD-(D/E)XK nuclease family protein</fullName>
    </submittedName>
</protein>
<evidence type="ECO:0000259" key="4">
    <source>
        <dbReference type="Pfam" id="PF12705"/>
    </source>
</evidence>
<evidence type="ECO:0000313" key="6">
    <source>
        <dbReference type="Proteomes" id="UP000310263"/>
    </source>
</evidence>
<keyword evidence="1" id="KW-0227">DNA damage</keyword>
<keyword evidence="6" id="KW-1185">Reference proteome</keyword>
<keyword evidence="2" id="KW-0067">ATP-binding</keyword>
<organism evidence="5 6">
    <name type="scientific">Muricaecibacterium torontonense</name>
    <dbReference type="NCBI Taxonomy" id="3032871"/>
    <lineage>
        <taxon>Bacteria</taxon>
        <taxon>Bacillati</taxon>
        <taxon>Actinomycetota</taxon>
        <taxon>Coriobacteriia</taxon>
        <taxon>Coriobacteriales</taxon>
        <taxon>Atopobiaceae</taxon>
        <taxon>Muricaecibacterium</taxon>
    </lineage>
</organism>
<keyword evidence="2" id="KW-0347">Helicase</keyword>
<evidence type="ECO:0000256" key="2">
    <source>
        <dbReference type="ARBA" id="ARBA00022806"/>
    </source>
</evidence>
<name>A0A4S2F5S8_9ACTN</name>
<feature type="domain" description="PD-(D/E)XK endonuclease-like" evidence="4">
    <location>
        <begin position="692"/>
        <end position="987"/>
    </location>
</feature>
<dbReference type="OrthoDB" id="5240607at2"/>
<evidence type="ECO:0000256" key="3">
    <source>
        <dbReference type="ARBA" id="ARBA00023204"/>
    </source>
</evidence>
<dbReference type="InterPro" id="IPR038726">
    <property type="entry name" value="PDDEXK_AddAB-type"/>
</dbReference>
<proteinExistence type="predicted"/>
<dbReference type="EMBL" id="SRYE01000002">
    <property type="protein sequence ID" value="TGY62621.1"/>
    <property type="molecule type" value="Genomic_DNA"/>
</dbReference>